<keyword evidence="1" id="KW-0808">Transferase</keyword>
<dbReference type="Pfam" id="PF00583">
    <property type="entry name" value="Acetyltransf_1"/>
    <property type="match status" value="1"/>
</dbReference>
<proteinExistence type="predicted"/>
<accession>A0ABN3KD55</accession>
<keyword evidence="5" id="KW-1185">Reference proteome</keyword>
<dbReference type="InterPro" id="IPR050832">
    <property type="entry name" value="Bact_Acetyltransf"/>
</dbReference>
<keyword evidence="2" id="KW-0012">Acyltransferase</keyword>
<dbReference type="SUPFAM" id="SSF55729">
    <property type="entry name" value="Acyl-CoA N-acyltransferases (Nat)"/>
    <property type="match status" value="1"/>
</dbReference>
<feature type="domain" description="N-acetyltransferase" evidence="3">
    <location>
        <begin position="15"/>
        <end position="169"/>
    </location>
</feature>
<dbReference type="PANTHER" id="PTHR43877:SF2">
    <property type="entry name" value="AMINOALKYLPHOSPHONATE N-ACETYLTRANSFERASE-RELATED"/>
    <property type="match status" value="1"/>
</dbReference>
<organism evidence="4 5">
    <name type="scientific">Actinomadura vinacea</name>
    <dbReference type="NCBI Taxonomy" id="115336"/>
    <lineage>
        <taxon>Bacteria</taxon>
        <taxon>Bacillati</taxon>
        <taxon>Actinomycetota</taxon>
        <taxon>Actinomycetes</taxon>
        <taxon>Streptosporangiales</taxon>
        <taxon>Thermomonosporaceae</taxon>
        <taxon>Actinomadura</taxon>
    </lineage>
</organism>
<gene>
    <name evidence="4" type="ORF">GCM10010191_89050</name>
</gene>
<dbReference type="PROSITE" id="PS51186">
    <property type="entry name" value="GNAT"/>
    <property type="match status" value="1"/>
</dbReference>
<dbReference type="InterPro" id="IPR016181">
    <property type="entry name" value="Acyl_CoA_acyltransferase"/>
</dbReference>
<evidence type="ECO:0000313" key="4">
    <source>
        <dbReference type="EMBL" id="GAA2455933.1"/>
    </source>
</evidence>
<dbReference type="EMBL" id="BAAARW010000044">
    <property type="protein sequence ID" value="GAA2455933.1"/>
    <property type="molecule type" value="Genomic_DNA"/>
</dbReference>
<dbReference type="CDD" id="cd04301">
    <property type="entry name" value="NAT_SF"/>
    <property type="match status" value="1"/>
</dbReference>
<sequence length="170" mass="18656">MIDSRTGVPLEFGKVTLHELPYDHPAAIRLVRALFDDQVERYGYADPVEADPAHYAPPEGLFLVAYAGAVPVGCGGYRTHDAPSRTIEIKKMYSLPGLRGTGLGRRILAELERRAAAAGFTDSILETGIRNTAALALYTSTGYQPRPRYAVGYRDPEINRAFVKKLPHGE</sequence>
<name>A0ABN3KD55_9ACTN</name>
<evidence type="ECO:0000259" key="3">
    <source>
        <dbReference type="PROSITE" id="PS51186"/>
    </source>
</evidence>
<comment type="caution">
    <text evidence="4">The sequence shown here is derived from an EMBL/GenBank/DDBJ whole genome shotgun (WGS) entry which is preliminary data.</text>
</comment>
<evidence type="ECO:0000256" key="1">
    <source>
        <dbReference type="ARBA" id="ARBA00022679"/>
    </source>
</evidence>
<dbReference type="InterPro" id="IPR000182">
    <property type="entry name" value="GNAT_dom"/>
</dbReference>
<dbReference type="RefSeq" id="WP_344597779.1">
    <property type="nucleotide sequence ID" value="NZ_BAAARW010000044.1"/>
</dbReference>
<evidence type="ECO:0000313" key="5">
    <source>
        <dbReference type="Proteomes" id="UP001501231"/>
    </source>
</evidence>
<dbReference type="PANTHER" id="PTHR43877">
    <property type="entry name" value="AMINOALKYLPHOSPHONATE N-ACETYLTRANSFERASE-RELATED-RELATED"/>
    <property type="match status" value="1"/>
</dbReference>
<dbReference type="Proteomes" id="UP001501231">
    <property type="component" value="Unassembled WGS sequence"/>
</dbReference>
<protein>
    <submittedName>
        <fullName evidence="4">GNAT family N-acetyltransferase</fullName>
    </submittedName>
</protein>
<reference evidence="4 5" key="1">
    <citation type="journal article" date="2019" name="Int. J. Syst. Evol. Microbiol.">
        <title>The Global Catalogue of Microorganisms (GCM) 10K type strain sequencing project: providing services to taxonomists for standard genome sequencing and annotation.</title>
        <authorList>
            <consortium name="The Broad Institute Genomics Platform"/>
            <consortium name="The Broad Institute Genome Sequencing Center for Infectious Disease"/>
            <person name="Wu L."/>
            <person name="Ma J."/>
        </authorList>
    </citation>
    <scope>NUCLEOTIDE SEQUENCE [LARGE SCALE GENOMIC DNA]</scope>
    <source>
        <strain evidence="4 5">JCM 3325</strain>
    </source>
</reference>
<evidence type="ECO:0000256" key="2">
    <source>
        <dbReference type="ARBA" id="ARBA00023315"/>
    </source>
</evidence>
<dbReference type="Gene3D" id="3.40.630.30">
    <property type="match status" value="1"/>
</dbReference>